<feature type="domain" description="FAD-binding" evidence="7">
    <location>
        <begin position="13"/>
        <end position="179"/>
    </location>
</feature>
<sequence>MEEDNFQTRPFRAIIVGGGLLGLTAAHIFAKTGMDYVVLEQHDDLMPEIGSVLTLMPPTFRLLDQVDALDAVSPIMTCVEKGVFMSASDASIWKEERLSQLIETNHGHGIRVMHRPHYVEALYKSLPESAKARIHVRKRVVRIDVADDGVAVHCADGTVEHGSIVIGADGVHSRTRQVMQSLAAGSPADTEQPSPYVTTYRQLFGNLAPLPGLAPNTNYECAADGVSTQILTGTQQAWFAVYEKLEAPTSERLRWTEDDKKAVLEKRGHLYMAPGYTLNEVYQRCRGATGLINLEEGLLDTWSWKRIVLVGDAVRKLEPHAGLGYNTGVSDLVDLVNRLRRLTQGKTISPVTQDLEALFRAYQTQRMEDTPAIVEMSERRARMCAWLTTKDWIMARFLVPWLPLGTYSVNHVLGPIISRSPVLEWLDEKRLPARAIPYVHHPRQETKEKLFYKTSPAPPVSKLSLFTGTLVIATLATVGFRLYRRL</sequence>
<name>A0A4Z0Z7Y1_9PEZI</name>
<dbReference type="EMBL" id="SKBN01000008">
    <property type="protein sequence ID" value="TGJ87880.1"/>
    <property type="molecule type" value="Genomic_DNA"/>
</dbReference>
<dbReference type="InterPro" id="IPR036188">
    <property type="entry name" value="FAD/NAD-bd_sf"/>
</dbReference>
<dbReference type="PANTHER" id="PTHR47356:SF2">
    <property type="entry name" value="FAD-BINDING DOMAIN-CONTAINING PROTEIN-RELATED"/>
    <property type="match status" value="1"/>
</dbReference>
<comment type="similarity">
    <text evidence="3">Belongs to the paxM FAD-dependent monooxygenase family.</text>
</comment>
<evidence type="ECO:0000256" key="2">
    <source>
        <dbReference type="ARBA" id="ARBA00005179"/>
    </source>
</evidence>
<evidence type="ECO:0000256" key="4">
    <source>
        <dbReference type="ARBA" id="ARBA00022630"/>
    </source>
</evidence>
<dbReference type="InterPro" id="IPR002938">
    <property type="entry name" value="FAD-bd"/>
</dbReference>
<proteinExistence type="inferred from homology"/>
<dbReference type="Gene3D" id="3.50.50.60">
    <property type="entry name" value="FAD/NAD(P)-binding domain"/>
    <property type="match status" value="1"/>
</dbReference>
<keyword evidence="6" id="KW-0560">Oxidoreductase</keyword>
<evidence type="ECO:0000259" key="7">
    <source>
        <dbReference type="Pfam" id="PF01494"/>
    </source>
</evidence>
<comment type="cofactor">
    <cofactor evidence="1">
        <name>FAD</name>
        <dbReference type="ChEBI" id="CHEBI:57692"/>
    </cofactor>
</comment>
<dbReference type="STRING" id="37992.A0A4Z0Z7Y1"/>
<dbReference type="Pfam" id="PF01494">
    <property type="entry name" value="FAD_binding_3"/>
    <property type="match status" value="2"/>
</dbReference>
<keyword evidence="9" id="KW-1185">Reference proteome</keyword>
<protein>
    <recommendedName>
        <fullName evidence="7">FAD-binding domain-containing protein</fullName>
    </recommendedName>
</protein>
<dbReference type="PANTHER" id="PTHR47356">
    <property type="entry name" value="FAD-DEPENDENT MONOOXYGENASE ASQG-RELATED"/>
    <property type="match status" value="1"/>
</dbReference>
<evidence type="ECO:0000313" key="9">
    <source>
        <dbReference type="Proteomes" id="UP000297716"/>
    </source>
</evidence>
<feature type="domain" description="FAD-binding" evidence="7">
    <location>
        <begin position="297"/>
        <end position="346"/>
    </location>
</feature>
<accession>A0A4Z0Z7Y1</accession>
<evidence type="ECO:0000313" key="8">
    <source>
        <dbReference type="EMBL" id="TGJ87880.1"/>
    </source>
</evidence>
<evidence type="ECO:0000256" key="1">
    <source>
        <dbReference type="ARBA" id="ARBA00001974"/>
    </source>
</evidence>
<dbReference type="GO" id="GO:0004497">
    <property type="term" value="F:monooxygenase activity"/>
    <property type="evidence" value="ECO:0007669"/>
    <property type="project" value="InterPro"/>
</dbReference>
<keyword evidence="4" id="KW-0285">Flavoprotein</keyword>
<reference evidence="8 9" key="1">
    <citation type="submission" date="2019-03" db="EMBL/GenBank/DDBJ databases">
        <title>Draft genome sequence of Xylaria hypoxylon DSM 108379, a ubiquitous saprotrophic-parasitic fungi on hardwood.</title>
        <authorList>
            <person name="Buettner E."/>
            <person name="Leonhardt S."/>
            <person name="Gebauer A.M."/>
            <person name="Liers C."/>
            <person name="Hofrichter M."/>
            <person name="Kellner H."/>
        </authorList>
    </citation>
    <scope>NUCLEOTIDE SEQUENCE [LARGE SCALE GENOMIC DNA]</scope>
    <source>
        <strain evidence="8 9">DSM 108379</strain>
    </source>
</reference>
<dbReference type="OrthoDB" id="10029326at2759"/>
<keyword evidence="5" id="KW-0274">FAD</keyword>
<dbReference type="SUPFAM" id="SSF51905">
    <property type="entry name" value="FAD/NAD(P)-binding domain"/>
    <property type="match status" value="1"/>
</dbReference>
<dbReference type="GO" id="GO:0071949">
    <property type="term" value="F:FAD binding"/>
    <property type="evidence" value="ECO:0007669"/>
    <property type="project" value="InterPro"/>
</dbReference>
<dbReference type="PRINTS" id="PR00420">
    <property type="entry name" value="RNGMNOXGNASE"/>
</dbReference>
<evidence type="ECO:0000256" key="5">
    <source>
        <dbReference type="ARBA" id="ARBA00022827"/>
    </source>
</evidence>
<evidence type="ECO:0000256" key="3">
    <source>
        <dbReference type="ARBA" id="ARBA00007992"/>
    </source>
</evidence>
<evidence type="ECO:0000256" key="6">
    <source>
        <dbReference type="ARBA" id="ARBA00023002"/>
    </source>
</evidence>
<gene>
    <name evidence="8" type="ORF">E0Z10_g841</name>
</gene>
<dbReference type="AlphaFoldDB" id="A0A4Z0Z7Y1"/>
<dbReference type="Proteomes" id="UP000297716">
    <property type="component" value="Unassembled WGS sequence"/>
</dbReference>
<organism evidence="8 9">
    <name type="scientific">Xylaria hypoxylon</name>
    <dbReference type="NCBI Taxonomy" id="37992"/>
    <lineage>
        <taxon>Eukaryota</taxon>
        <taxon>Fungi</taxon>
        <taxon>Dikarya</taxon>
        <taxon>Ascomycota</taxon>
        <taxon>Pezizomycotina</taxon>
        <taxon>Sordariomycetes</taxon>
        <taxon>Xylariomycetidae</taxon>
        <taxon>Xylariales</taxon>
        <taxon>Xylariaceae</taxon>
        <taxon>Xylaria</taxon>
    </lineage>
</organism>
<dbReference type="InterPro" id="IPR050562">
    <property type="entry name" value="FAD_mOase_fung"/>
</dbReference>
<comment type="pathway">
    <text evidence="2">Secondary metabolite biosynthesis.</text>
</comment>
<comment type="caution">
    <text evidence="8">The sequence shown here is derived from an EMBL/GenBank/DDBJ whole genome shotgun (WGS) entry which is preliminary data.</text>
</comment>